<organism evidence="2 3">
    <name type="scientific">Streptomyces liliifuscus</name>
    <dbReference type="NCBI Taxonomy" id="2797636"/>
    <lineage>
        <taxon>Bacteria</taxon>
        <taxon>Bacillati</taxon>
        <taxon>Actinomycetota</taxon>
        <taxon>Actinomycetes</taxon>
        <taxon>Kitasatosporales</taxon>
        <taxon>Streptomycetaceae</taxon>
        <taxon>Streptomyces</taxon>
    </lineage>
</organism>
<dbReference type="RefSeq" id="WP_200401883.1">
    <property type="nucleotide sequence ID" value="NZ_CP066831.1"/>
</dbReference>
<name>A0A7T7L647_9ACTN</name>
<dbReference type="InterPro" id="IPR022062">
    <property type="entry name" value="DUF3618"/>
</dbReference>
<feature type="region of interest" description="Disordered" evidence="1">
    <location>
        <begin position="53"/>
        <end position="79"/>
    </location>
</feature>
<feature type="region of interest" description="Disordered" evidence="1">
    <location>
        <begin position="1"/>
        <end position="38"/>
    </location>
</feature>
<keyword evidence="3" id="KW-1185">Reference proteome</keyword>
<dbReference type="AlphaFoldDB" id="A0A7T7L647"/>
<gene>
    <name evidence="2" type="ORF">JEQ17_35285</name>
</gene>
<dbReference type="Pfam" id="PF12277">
    <property type="entry name" value="DUF3618"/>
    <property type="match status" value="1"/>
</dbReference>
<reference evidence="2 3" key="1">
    <citation type="submission" date="2020-12" db="EMBL/GenBank/DDBJ databases">
        <title>A novel species.</title>
        <authorList>
            <person name="Li K."/>
        </authorList>
    </citation>
    <scope>NUCLEOTIDE SEQUENCE [LARGE SCALE GENOMIC DNA]</scope>
    <source>
        <strain evidence="2 3">ZYC-3</strain>
    </source>
</reference>
<feature type="compositionally biased region" description="Basic and acidic residues" evidence="1">
    <location>
        <begin position="53"/>
        <end position="65"/>
    </location>
</feature>
<evidence type="ECO:0000313" key="3">
    <source>
        <dbReference type="Proteomes" id="UP000595636"/>
    </source>
</evidence>
<protein>
    <submittedName>
        <fullName evidence="2">DUF3618 domain-containing protein</fullName>
    </submittedName>
</protein>
<evidence type="ECO:0000313" key="2">
    <source>
        <dbReference type="EMBL" id="QQM47095.1"/>
    </source>
</evidence>
<proteinExistence type="predicted"/>
<dbReference type="Proteomes" id="UP000595636">
    <property type="component" value="Chromosome"/>
</dbReference>
<feature type="compositionally biased region" description="Low complexity" evidence="1">
    <location>
        <begin position="1"/>
        <end position="16"/>
    </location>
</feature>
<sequence length="173" mass="17888">MNDPAEPGKAADKAAGGAKGPDELRQQIQETRGQLGDTVEELAAKADVKARARARGSELKGKASEAGHTVQDKATQAGHVVQDKATEAGHVVQDKAVQAGHVVQDKAVQAGHVVQSRATRAGHAVQDNVPRPVRTAVTNAVQAGKRHPGPVLIAGAGAVVAVGLLRRRHNGHH</sequence>
<evidence type="ECO:0000256" key="1">
    <source>
        <dbReference type="SAM" id="MobiDB-lite"/>
    </source>
</evidence>
<dbReference type="KEGG" id="slf:JEQ17_35285"/>
<accession>A0A7T7L647</accession>
<dbReference type="EMBL" id="CP066831">
    <property type="protein sequence ID" value="QQM47095.1"/>
    <property type="molecule type" value="Genomic_DNA"/>
</dbReference>